<proteinExistence type="predicted"/>
<reference evidence="1 2" key="1">
    <citation type="journal article" date="2003" name="PLoS Biol.">
        <title>The genome sequence of Caenorhabditis briggsae: a platform for comparative genomics.</title>
        <authorList>
            <person name="Stein L.D."/>
            <person name="Bao Z."/>
            <person name="Blasiar D."/>
            <person name="Blumenthal T."/>
            <person name="Brent M.R."/>
            <person name="Chen N."/>
            <person name="Chinwalla A."/>
            <person name="Clarke L."/>
            <person name="Clee C."/>
            <person name="Coghlan A."/>
            <person name="Coulson A."/>
            <person name="D'Eustachio P."/>
            <person name="Fitch D.H."/>
            <person name="Fulton L.A."/>
            <person name="Fulton R.E."/>
            <person name="Griffiths-Jones S."/>
            <person name="Harris T.W."/>
            <person name="Hillier L.W."/>
            <person name="Kamath R."/>
            <person name="Kuwabara P.E."/>
            <person name="Mardis E.R."/>
            <person name="Marra M.A."/>
            <person name="Miner T.L."/>
            <person name="Minx P."/>
            <person name="Mullikin J.C."/>
            <person name="Plumb R.W."/>
            <person name="Rogers J."/>
            <person name="Schein J.E."/>
            <person name="Sohrmann M."/>
            <person name="Spieth J."/>
            <person name="Stajich J.E."/>
            <person name="Wei C."/>
            <person name="Willey D."/>
            <person name="Wilson R.K."/>
            <person name="Durbin R."/>
            <person name="Waterston R.H."/>
        </authorList>
    </citation>
    <scope>NUCLEOTIDE SEQUENCE [LARGE SCALE GENOMIC DNA]</scope>
    <source>
        <strain evidence="1 2">AF16</strain>
    </source>
</reference>
<dbReference type="CTD" id="68918609"/>
<protein>
    <submittedName>
        <fullName evidence="1">Protein CBG27151</fullName>
    </submittedName>
</protein>
<gene>
    <name evidence="1" type="ORF">CBG27151</name>
    <name evidence="1" type="ORF">CBG_27151</name>
</gene>
<dbReference type="KEGG" id="cbr:CBG_27151"/>
<evidence type="ECO:0000313" key="2">
    <source>
        <dbReference type="Proteomes" id="UP000008549"/>
    </source>
</evidence>
<organism evidence="1 2">
    <name type="scientific">Caenorhabditis briggsae</name>
    <dbReference type="NCBI Taxonomy" id="6238"/>
    <lineage>
        <taxon>Eukaryota</taxon>
        <taxon>Metazoa</taxon>
        <taxon>Ecdysozoa</taxon>
        <taxon>Nematoda</taxon>
        <taxon>Chromadorea</taxon>
        <taxon>Rhabditida</taxon>
        <taxon>Rhabditina</taxon>
        <taxon>Rhabditomorpha</taxon>
        <taxon>Rhabditoidea</taxon>
        <taxon>Rhabditidae</taxon>
        <taxon>Peloderinae</taxon>
        <taxon>Caenorhabditis</taxon>
    </lineage>
</organism>
<accession>B6IL61</accession>
<evidence type="ECO:0000313" key="1">
    <source>
        <dbReference type="EMBL" id="CAS00614.1"/>
    </source>
</evidence>
<keyword evidence="2" id="KW-1185">Reference proteome</keyword>
<dbReference type="AlphaFoldDB" id="B6IL61"/>
<dbReference type="EMBL" id="HE601047">
    <property type="protein sequence ID" value="CAS00614.1"/>
    <property type="molecule type" value="Genomic_DNA"/>
</dbReference>
<name>B6IL61_CAEBR</name>
<sequence length="19" mass="2329">MSKRRKLRRVSNEKPNIIC</sequence>
<dbReference type="RefSeq" id="XP_045100173.1">
    <property type="nucleotide sequence ID" value="XM_045237852.1"/>
</dbReference>
<dbReference type="InParanoid" id="B6IL61"/>
<reference evidence="1 2" key="2">
    <citation type="journal article" date="2011" name="PLoS Genet.">
        <title>Caenorhabditis briggsae recombinant inbred line genotypes reveal inter-strain incompatibility and the evolution of recombination.</title>
        <authorList>
            <person name="Ross J.A."/>
            <person name="Koboldt D.C."/>
            <person name="Staisch J.E."/>
            <person name="Chamberlin H.M."/>
            <person name="Gupta B.P."/>
            <person name="Miller R.D."/>
            <person name="Baird S.E."/>
            <person name="Haag E.S."/>
        </authorList>
    </citation>
    <scope>NUCLEOTIDE SEQUENCE [LARGE SCALE GENOMIC DNA]</scope>
    <source>
        <strain evidence="1 2">AF16</strain>
    </source>
</reference>
<dbReference type="GeneID" id="68918609"/>
<dbReference type="Proteomes" id="UP000008549">
    <property type="component" value="Unassembled WGS sequence"/>
</dbReference>